<feature type="domain" description="G" evidence="5">
    <location>
        <begin position="208"/>
        <end position="262"/>
    </location>
</feature>
<dbReference type="Gene3D" id="3.40.50.300">
    <property type="entry name" value="P-loop containing nucleotide triphosphate hydrolases"/>
    <property type="match status" value="1"/>
</dbReference>
<dbReference type="GO" id="GO:0005829">
    <property type="term" value="C:cytosol"/>
    <property type="evidence" value="ECO:0007669"/>
    <property type="project" value="TreeGrafter"/>
</dbReference>
<dbReference type="GO" id="GO:0000054">
    <property type="term" value="P:ribosomal subunit export from nucleus"/>
    <property type="evidence" value="ECO:0007669"/>
    <property type="project" value="TreeGrafter"/>
</dbReference>
<organism evidence="6 7">
    <name type="scientific">Encephalitozoon intestinalis (strain ATCC 50506)</name>
    <name type="common">Microsporidian parasite</name>
    <name type="synonym">Septata intestinalis</name>
    <dbReference type="NCBI Taxonomy" id="876142"/>
    <lineage>
        <taxon>Eukaryota</taxon>
        <taxon>Fungi</taxon>
        <taxon>Fungi incertae sedis</taxon>
        <taxon>Microsporidia</taxon>
        <taxon>Unikaryonidae</taxon>
        <taxon>Encephalitozoon</taxon>
    </lineage>
</organism>
<dbReference type="InterPro" id="IPR027417">
    <property type="entry name" value="P-loop_NTPase"/>
</dbReference>
<dbReference type="GO" id="GO:0005525">
    <property type="term" value="F:GTP binding"/>
    <property type="evidence" value="ECO:0007669"/>
    <property type="project" value="UniProtKB-KW"/>
</dbReference>
<keyword evidence="3" id="KW-0378">Hydrolase</keyword>
<protein>
    <submittedName>
        <fullName evidence="6">GTP binding protein</fullName>
    </submittedName>
</protein>
<evidence type="ECO:0000313" key="6">
    <source>
        <dbReference type="EMBL" id="ADM11952.1"/>
    </source>
</evidence>
<dbReference type="HOGENOM" id="CLU_047739_0_0_1"/>
<dbReference type="InterPro" id="IPR043358">
    <property type="entry name" value="GNL1-like"/>
</dbReference>
<dbReference type="Proteomes" id="UP000002313">
    <property type="component" value="Chromosome VIII"/>
</dbReference>
<evidence type="ECO:0000256" key="3">
    <source>
        <dbReference type="ARBA" id="ARBA00022801"/>
    </source>
</evidence>
<dbReference type="GO" id="GO:0003924">
    <property type="term" value="F:GTPase activity"/>
    <property type="evidence" value="ECO:0007669"/>
    <property type="project" value="InterPro"/>
</dbReference>
<dbReference type="SUPFAM" id="SSF52540">
    <property type="entry name" value="P-loop containing nucleoside triphosphate hydrolases"/>
    <property type="match status" value="1"/>
</dbReference>
<dbReference type="PANTHER" id="PTHR45709:SF2">
    <property type="entry name" value="LARGE SUBUNIT GTPASE 1 HOMOLOG"/>
    <property type="match status" value="1"/>
</dbReference>
<keyword evidence="1" id="KW-0963">Cytoplasm</keyword>
<keyword evidence="7" id="KW-1185">Reference proteome</keyword>
<evidence type="ECO:0000256" key="1">
    <source>
        <dbReference type="ARBA" id="ARBA00022490"/>
    </source>
</evidence>
<keyword evidence="2" id="KW-0547">Nucleotide-binding</keyword>
<dbReference type="OrthoDB" id="61815at2759"/>
<evidence type="ECO:0000256" key="4">
    <source>
        <dbReference type="ARBA" id="ARBA00023134"/>
    </source>
</evidence>
<dbReference type="PANTHER" id="PTHR45709">
    <property type="entry name" value="LARGE SUBUNIT GTPASE 1 HOMOLOG-RELATED"/>
    <property type="match status" value="1"/>
</dbReference>
<reference evidence="6 7" key="1">
    <citation type="journal article" date="2010" name="Nat. Commun.">
        <title>The complete sequence of the smallest known nuclear genome from the microsporidian Encephalitozoon intestinalis.</title>
        <authorList>
            <person name="Corradi N."/>
            <person name="Pombert J.-F."/>
            <person name="Farinelli L."/>
            <person name="Didier E.S."/>
            <person name="Keeling P.J."/>
        </authorList>
    </citation>
    <scope>NUCLEOTIDE SEQUENCE [LARGE SCALE GENOMIC DNA]</scope>
    <source>
        <strain evidence="6 7">ATCC 50506</strain>
    </source>
</reference>
<dbReference type="AlphaFoldDB" id="E0S8F8"/>
<dbReference type="VEuPathDB" id="MicrosporidiaDB:Eint_080160"/>
<evidence type="ECO:0000259" key="5">
    <source>
        <dbReference type="Pfam" id="PF01926"/>
    </source>
</evidence>
<dbReference type="EMBL" id="CP001949">
    <property type="protein sequence ID" value="ADM11952.1"/>
    <property type="molecule type" value="Genomic_DNA"/>
</dbReference>
<dbReference type="PRINTS" id="PR00326">
    <property type="entry name" value="GTP1OBG"/>
</dbReference>
<keyword evidence="4" id="KW-0342">GTP-binding</keyword>
<dbReference type="Pfam" id="PF01926">
    <property type="entry name" value="MMR_HSR1"/>
    <property type="match status" value="1"/>
</dbReference>
<sequence>MKTEWGRLIIEKRFGAKPKIKPKVQRCSATEYGGIEKLSEQLTVKNRKISAGRPANSVEEFEEQSEVDVIVERLSQSFEFSRTIPPRVPYKGIEKELFKEVEGKVFDRWKGLQRCTVFERNIEIWRQLWITCERSDVIVQIVDARNPEFFLNDDIRKLYPKKEHVVLINKSDLSSNRTEIKGYRCFHYSALEGKSLLKFVLGYKGKMVGFVGYPNVGKSSTINSIMNSKRVKVSQTPGKTRHIQTIYIEDGPCLLDCPGLVFPRHRKLDLILHGILNVDQLLDLNSSVDYIIELIGIGKLCRFYSLKGFYNDSRYSKGTNYINLMSMSKGWETSRCLKTIVKDFVSGKIPYEKIDENCLEAMFDWYEKEIPQKSFM</sequence>
<dbReference type="KEGG" id="ein:Eint_080160"/>
<gene>
    <name evidence="6" type="ORF">Eint_080160</name>
</gene>
<dbReference type="GeneID" id="9698136"/>
<dbReference type="CDD" id="cd01857">
    <property type="entry name" value="HSR1_MMR1"/>
    <property type="match status" value="1"/>
</dbReference>
<dbReference type="RefSeq" id="XP_003073312.1">
    <property type="nucleotide sequence ID" value="XM_003073266.1"/>
</dbReference>
<dbReference type="InterPro" id="IPR006073">
    <property type="entry name" value="GTP-bd"/>
</dbReference>
<reference evidence="6 7" key="2">
    <citation type="journal article" date="2012" name="Proc. Natl. Acad. Sci. U.S.A.">
        <title>Gain and loss of multiple functionally related, horizontally transferred genes in the reduced genomes of two microsporidian parasites.</title>
        <authorList>
            <person name="Pombert J.-F."/>
            <person name="Selman M."/>
            <person name="Burki F."/>
            <person name="Bardell F.T."/>
            <person name="Farinelli L."/>
            <person name="Solter L.F."/>
            <person name="Whitman D.W."/>
            <person name="Weiss L.M."/>
            <person name="Corradi N."/>
            <person name="Keeling P.J."/>
        </authorList>
    </citation>
    <scope>NUCLEOTIDE SEQUENCE [LARGE SCALE GENOMIC DNA]</scope>
    <source>
        <strain evidence="6 7">ATCC 50506</strain>
    </source>
</reference>
<proteinExistence type="predicted"/>
<accession>E0S8F8</accession>
<evidence type="ECO:0000256" key="2">
    <source>
        <dbReference type="ARBA" id="ARBA00022741"/>
    </source>
</evidence>
<name>E0S8F8_ENCIT</name>
<evidence type="ECO:0000313" key="7">
    <source>
        <dbReference type="Proteomes" id="UP000002313"/>
    </source>
</evidence>